<feature type="domain" description="HTH myb-type" evidence="3">
    <location>
        <begin position="61"/>
        <end position="110"/>
    </location>
</feature>
<feature type="domain" description="Myb-like" evidence="2">
    <location>
        <begin position="1"/>
        <end position="55"/>
    </location>
</feature>
<keyword evidence="5" id="KW-1185">Reference proteome</keyword>
<name>A0AAJ0LY30_9PEZI</name>
<dbReference type="InterPro" id="IPR050560">
    <property type="entry name" value="MYB_TF"/>
</dbReference>
<feature type="domain" description="HTH myb-type" evidence="3">
    <location>
        <begin position="111"/>
        <end position="162"/>
    </location>
</feature>
<comment type="caution">
    <text evidence="4">The sequence shown here is derived from an EMBL/GenBank/DDBJ whole genome shotgun (WGS) entry which is preliminary data.</text>
</comment>
<organism evidence="4 5">
    <name type="scientific">Chaetomium strumarium</name>
    <dbReference type="NCBI Taxonomy" id="1170767"/>
    <lineage>
        <taxon>Eukaryota</taxon>
        <taxon>Fungi</taxon>
        <taxon>Dikarya</taxon>
        <taxon>Ascomycota</taxon>
        <taxon>Pezizomycotina</taxon>
        <taxon>Sordariomycetes</taxon>
        <taxon>Sordariomycetidae</taxon>
        <taxon>Sordariales</taxon>
        <taxon>Chaetomiaceae</taxon>
        <taxon>Chaetomium</taxon>
    </lineage>
</organism>
<evidence type="ECO:0000259" key="3">
    <source>
        <dbReference type="PROSITE" id="PS51294"/>
    </source>
</evidence>
<proteinExistence type="predicted"/>
<dbReference type="GO" id="GO:0000978">
    <property type="term" value="F:RNA polymerase II cis-regulatory region sequence-specific DNA binding"/>
    <property type="evidence" value="ECO:0007669"/>
    <property type="project" value="TreeGrafter"/>
</dbReference>
<evidence type="ECO:0000313" key="5">
    <source>
        <dbReference type="Proteomes" id="UP001273166"/>
    </source>
</evidence>
<accession>A0AAJ0LY30</accession>
<dbReference type="SMART" id="SM00717">
    <property type="entry name" value="SANT"/>
    <property type="match status" value="3"/>
</dbReference>
<feature type="region of interest" description="Disordered" evidence="1">
    <location>
        <begin position="165"/>
        <end position="239"/>
    </location>
</feature>
<dbReference type="PROSITE" id="PS50090">
    <property type="entry name" value="MYB_LIKE"/>
    <property type="match status" value="3"/>
</dbReference>
<dbReference type="Gene3D" id="1.10.10.60">
    <property type="entry name" value="Homeodomain-like"/>
    <property type="match status" value="3"/>
</dbReference>
<reference evidence="4" key="2">
    <citation type="submission" date="2023-06" db="EMBL/GenBank/DDBJ databases">
        <authorList>
            <consortium name="Lawrence Berkeley National Laboratory"/>
            <person name="Mondo S.J."/>
            <person name="Hensen N."/>
            <person name="Bonometti L."/>
            <person name="Westerberg I."/>
            <person name="Brannstrom I.O."/>
            <person name="Guillou S."/>
            <person name="Cros-Aarteil S."/>
            <person name="Calhoun S."/>
            <person name="Haridas S."/>
            <person name="Kuo A."/>
            <person name="Pangilinan J."/>
            <person name="Riley R."/>
            <person name="Labutti K."/>
            <person name="Andreopoulos B."/>
            <person name="Lipzen A."/>
            <person name="Chen C."/>
            <person name="Yanf M."/>
            <person name="Daum C."/>
            <person name="Ng V."/>
            <person name="Clum A."/>
            <person name="Steindorff A."/>
            <person name="Ohm R."/>
            <person name="Martin F."/>
            <person name="Silar P."/>
            <person name="Natvig D."/>
            <person name="Lalanne C."/>
            <person name="Gautier V."/>
            <person name="Ament-Velasquez S.L."/>
            <person name="Kruys A."/>
            <person name="Hutchinson M.I."/>
            <person name="Powell A.J."/>
            <person name="Barry K."/>
            <person name="Miller A.N."/>
            <person name="Grigoriev I.V."/>
            <person name="Debuchy R."/>
            <person name="Gladieux P."/>
            <person name="Thoren M.H."/>
            <person name="Johannesson H."/>
        </authorList>
    </citation>
    <scope>NUCLEOTIDE SEQUENCE</scope>
    <source>
        <strain evidence="4">CBS 333.67</strain>
    </source>
</reference>
<feature type="domain" description="Myb-like" evidence="2">
    <location>
        <begin position="107"/>
        <end position="158"/>
    </location>
</feature>
<feature type="region of interest" description="Disordered" evidence="1">
    <location>
        <begin position="379"/>
        <end position="411"/>
    </location>
</feature>
<evidence type="ECO:0000259" key="2">
    <source>
        <dbReference type="PROSITE" id="PS50090"/>
    </source>
</evidence>
<sequence>MARARRNWTAEEDYALRKAVNQALTQSRPLLWRELAKSVPGRSNKDCRRRWWNSLVAGRTKGPWSGEEDERLIEAVQEFGFAWTQVAKTVMTRNADQCASHWNQVLDPAINHCDWTSKEDARLLHEVLSHGTNWATIAISHTPKRTTLALKNRYSALRLCAQHSTKRMEAQGRKSPRDIAVAPGLDTTMAGPEPAISDVDTNTAHTRKQLKPPNSTLDDKPMEIDNGGKGDRIDSGFVSGNEDDYNNAVSPGLATSVSQTAQERDLLHSASVSSTMWPDYFDGPGMDAAFQPETPPHDRITPLTTPVHPRCWVPEFMADPAAVSIQPEPPYKGDFMAPVSTPLSPSSNPYLDPRLLGIISRSSVGLVAEFDNGINNRITPHPCRTESSVGSPPASIDPRNLTSGCGSAGRPRSHIPLSYKIEAVMASLEAIGMSVSMRLEPIALARRGGEEE</sequence>
<feature type="compositionally biased region" description="Basic and acidic residues" evidence="1">
    <location>
        <begin position="166"/>
        <end position="177"/>
    </location>
</feature>
<dbReference type="PANTHER" id="PTHR45614:SF25">
    <property type="entry name" value="MYB PROTEIN"/>
    <property type="match status" value="1"/>
</dbReference>
<feature type="domain" description="Myb-like" evidence="2">
    <location>
        <begin position="56"/>
        <end position="106"/>
    </location>
</feature>
<dbReference type="GO" id="GO:0000278">
    <property type="term" value="P:mitotic cell cycle"/>
    <property type="evidence" value="ECO:0007669"/>
    <property type="project" value="TreeGrafter"/>
</dbReference>
<dbReference type="RefSeq" id="XP_062717689.1">
    <property type="nucleotide sequence ID" value="XM_062868162.1"/>
</dbReference>
<dbReference type="SUPFAM" id="SSF46689">
    <property type="entry name" value="Homeodomain-like"/>
    <property type="match status" value="2"/>
</dbReference>
<dbReference type="PANTHER" id="PTHR45614">
    <property type="entry name" value="MYB PROTEIN-RELATED"/>
    <property type="match status" value="1"/>
</dbReference>
<dbReference type="InterPro" id="IPR001005">
    <property type="entry name" value="SANT/Myb"/>
</dbReference>
<dbReference type="PROSITE" id="PS51294">
    <property type="entry name" value="HTH_MYB"/>
    <property type="match status" value="3"/>
</dbReference>
<dbReference type="InterPro" id="IPR017930">
    <property type="entry name" value="Myb_dom"/>
</dbReference>
<dbReference type="Pfam" id="PF00249">
    <property type="entry name" value="Myb_DNA-binding"/>
    <property type="match status" value="1"/>
</dbReference>
<dbReference type="InterPro" id="IPR009057">
    <property type="entry name" value="Homeodomain-like_sf"/>
</dbReference>
<dbReference type="GO" id="GO:0000981">
    <property type="term" value="F:DNA-binding transcription factor activity, RNA polymerase II-specific"/>
    <property type="evidence" value="ECO:0007669"/>
    <property type="project" value="TreeGrafter"/>
</dbReference>
<feature type="compositionally biased region" description="Basic and acidic residues" evidence="1">
    <location>
        <begin position="217"/>
        <end position="234"/>
    </location>
</feature>
<gene>
    <name evidence="4" type="ORF">B0T15DRAFT_515142</name>
</gene>
<protein>
    <submittedName>
        <fullName evidence="4">Uncharacterized protein</fullName>
    </submittedName>
</protein>
<evidence type="ECO:0000313" key="4">
    <source>
        <dbReference type="EMBL" id="KAK3301909.1"/>
    </source>
</evidence>
<dbReference type="CDD" id="cd00167">
    <property type="entry name" value="SANT"/>
    <property type="match status" value="3"/>
</dbReference>
<dbReference type="EMBL" id="JAUDZG010000008">
    <property type="protein sequence ID" value="KAK3301909.1"/>
    <property type="molecule type" value="Genomic_DNA"/>
</dbReference>
<evidence type="ECO:0000256" key="1">
    <source>
        <dbReference type="SAM" id="MobiDB-lite"/>
    </source>
</evidence>
<reference evidence="4" key="1">
    <citation type="journal article" date="2023" name="Mol. Phylogenet. Evol.">
        <title>Genome-scale phylogeny and comparative genomics of the fungal order Sordariales.</title>
        <authorList>
            <person name="Hensen N."/>
            <person name="Bonometti L."/>
            <person name="Westerberg I."/>
            <person name="Brannstrom I.O."/>
            <person name="Guillou S."/>
            <person name="Cros-Aarteil S."/>
            <person name="Calhoun S."/>
            <person name="Haridas S."/>
            <person name="Kuo A."/>
            <person name="Mondo S."/>
            <person name="Pangilinan J."/>
            <person name="Riley R."/>
            <person name="LaButti K."/>
            <person name="Andreopoulos B."/>
            <person name="Lipzen A."/>
            <person name="Chen C."/>
            <person name="Yan M."/>
            <person name="Daum C."/>
            <person name="Ng V."/>
            <person name="Clum A."/>
            <person name="Steindorff A."/>
            <person name="Ohm R.A."/>
            <person name="Martin F."/>
            <person name="Silar P."/>
            <person name="Natvig D.O."/>
            <person name="Lalanne C."/>
            <person name="Gautier V."/>
            <person name="Ament-Velasquez S.L."/>
            <person name="Kruys A."/>
            <person name="Hutchinson M.I."/>
            <person name="Powell A.J."/>
            <person name="Barry K."/>
            <person name="Miller A.N."/>
            <person name="Grigoriev I.V."/>
            <person name="Debuchy R."/>
            <person name="Gladieux P."/>
            <person name="Hiltunen Thoren M."/>
            <person name="Johannesson H."/>
        </authorList>
    </citation>
    <scope>NUCLEOTIDE SEQUENCE</scope>
    <source>
        <strain evidence="4">CBS 333.67</strain>
    </source>
</reference>
<feature type="domain" description="HTH myb-type" evidence="3">
    <location>
        <begin position="1"/>
        <end position="59"/>
    </location>
</feature>
<dbReference type="GO" id="GO:0005634">
    <property type="term" value="C:nucleus"/>
    <property type="evidence" value="ECO:0007669"/>
    <property type="project" value="TreeGrafter"/>
</dbReference>
<dbReference type="AlphaFoldDB" id="A0AAJ0LY30"/>
<dbReference type="Proteomes" id="UP001273166">
    <property type="component" value="Unassembled WGS sequence"/>
</dbReference>
<dbReference type="GeneID" id="87886991"/>
<dbReference type="GO" id="GO:0045944">
    <property type="term" value="P:positive regulation of transcription by RNA polymerase II"/>
    <property type="evidence" value="ECO:0007669"/>
    <property type="project" value="TreeGrafter"/>
</dbReference>
<dbReference type="Pfam" id="PF13921">
    <property type="entry name" value="Myb_DNA-bind_6"/>
    <property type="match status" value="1"/>
</dbReference>